<evidence type="ECO:0008006" key="5">
    <source>
        <dbReference type="Google" id="ProtNLM"/>
    </source>
</evidence>
<evidence type="ECO:0000313" key="3">
    <source>
        <dbReference type="EnsemblPlants" id="KQK23379"/>
    </source>
</evidence>
<dbReference type="Proteomes" id="UP000008810">
    <property type="component" value="Chromosome 1"/>
</dbReference>
<evidence type="ECO:0000256" key="1">
    <source>
        <dbReference type="SAM" id="MobiDB-lite"/>
    </source>
</evidence>
<accession>A0A0Q3K0M7</accession>
<protein>
    <recommendedName>
        <fullName evidence="5">Endonuclease/exonuclease/phosphatase domain-containing protein</fullName>
    </recommendedName>
</protein>
<reference evidence="2" key="2">
    <citation type="submission" date="2017-06" db="EMBL/GenBank/DDBJ databases">
        <title>WGS assembly of Brachypodium distachyon.</title>
        <authorList>
            <consortium name="The International Brachypodium Initiative"/>
            <person name="Lucas S."/>
            <person name="Harmon-Smith M."/>
            <person name="Lail K."/>
            <person name="Tice H."/>
            <person name="Grimwood J."/>
            <person name="Bruce D."/>
            <person name="Barry K."/>
            <person name="Shu S."/>
            <person name="Lindquist E."/>
            <person name="Wang M."/>
            <person name="Pitluck S."/>
            <person name="Vogel J.P."/>
            <person name="Garvin D.F."/>
            <person name="Mockler T.C."/>
            <person name="Schmutz J."/>
            <person name="Rokhsar D."/>
            <person name="Bevan M.W."/>
        </authorList>
    </citation>
    <scope>NUCLEOTIDE SEQUENCE</scope>
    <source>
        <strain evidence="2">Bd21</strain>
    </source>
</reference>
<dbReference type="SUPFAM" id="SSF56219">
    <property type="entry name" value="DNase I-like"/>
    <property type="match status" value="1"/>
</dbReference>
<dbReference type="PANTHER" id="PTHR35218:SF11">
    <property type="entry name" value="ENDONUCLEASE_EXONUCLEASE_PHOSPHATASE DOMAIN-CONTAINING PROTEIN"/>
    <property type="match status" value="1"/>
</dbReference>
<dbReference type="InterPro" id="IPR036691">
    <property type="entry name" value="Endo/exonu/phosph_ase_sf"/>
</dbReference>
<dbReference type="EMBL" id="CM000880">
    <property type="protein sequence ID" value="KQK23379.2"/>
    <property type="molecule type" value="Genomic_DNA"/>
</dbReference>
<gene>
    <name evidence="2" type="ORF">BRADI_1g73094v3</name>
</gene>
<dbReference type="PANTHER" id="PTHR35218">
    <property type="entry name" value="RNASE H DOMAIN-CONTAINING PROTEIN"/>
    <property type="match status" value="1"/>
</dbReference>
<dbReference type="OrthoDB" id="1001815at2759"/>
<dbReference type="Gene3D" id="3.60.10.10">
    <property type="entry name" value="Endonuclease/exonuclease/phosphatase"/>
    <property type="match status" value="1"/>
</dbReference>
<reference evidence="3" key="3">
    <citation type="submission" date="2018-08" db="UniProtKB">
        <authorList>
            <consortium name="EnsemblPlants"/>
        </authorList>
    </citation>
    <scope>IDENTIFICATION</scope>
    <source>
        <strain evidence="3">cv. Bd21</strain>
    </source>
</reference>
<feature type="compositionally biased region" description="Gly residues" evidence="1">
    <location>
        <begin position="78"/>
        <end position="88"/>
    </location>
</feature>
<keyword evidence="4" id="KW-1185">Reference proteome</keyword>
<proteinExistence type="predicted"/>
<organism evidence="2">
    <name type="scientific">Brachypodium distachyon</name>
    <name type="common">Purple false brome</name>
    <name type="synonym">Trachynia distachya</name>
    <dbReference type="NCBI Taxonomy" id="15368"/>
    <lineage>
        <taxon>Eukaryota</taxon>
        <taxon>Viridiplantae</taxon>
        <taxon>Streptophyta</taxon>
        <taxon>Embryophyta</taxon>
        <taxon>Tracheophyta</taxon>
        <taxon>Spermatophyta</taxon>
        <taxon>Magnoliopsida</taxon>
        <taxon>Liliopsida</taxon>
        <taxon>Poales</taxon>
        <taxon>Poaceae</taxon>
        <taxon>BOP clade</taxon>
        <taxon>Pooideae</taxon>
        <taxon>Stipodae</taxon>
        <taxon>Brachypodieae</taxon>
        <taxon>Brachypodium</taxon>
    </lineage>
</organism>
<evidence type="ECO:0000313" key="2">
    <source>
        <dbReference type="EMBL" id="KQK23379.2"/>
    </source>
</evidence>
<name>A0A0Q3K0M7_BRADI</name>
<feature type="region of interest" description="Disordered" evidence="1">
    <location>
        <begin position="68"/>
        <end position="88"/>
    </location>
</feature>
<dbReference type="AlphaFoldDB" id="A0A0Q3K0M7"/>
<dbReference type="EnsemblPlants" id="KQK23379">
    <property type="protein sequence ID" value="KQK23379"/>
    <property type="gene ID" value="BRADI_1g73094v3"/>
</dbReference>
<dbReference type="InParanoid" id="A0A0Q3K0M7"/>
<dbReference type="Gramene" id="KQK23379">
    <property type="protein sequence ID" value="KQK23379"/>
    <property type="gene ID" value="BRADI_1g73094v3"/>
</dbReference>
<evidence type="ECO:0000313" key="4">
    <source>
        <dbReference type="Proteomes" id="UP000008810"/>
    </source>
</evidence>
<sequence length="88" mass="9392">MNTLCWNCRGLGDPTTVHELRDLVRENSPTILCVVETQIAKYRVEGLAGTLGFDNAFGVDSSGRNGGLWRGESSHGGSLVGTGRRTGI</sequence>
<reference evidence="2 3" key="1">
    <citation type="journal article" date="2010" name="Nature">
        <title>Genome sequencing and analysis of the model grass Brachypodium distachyon.</title>
        <authorList>
            <consortium name="International Brachypodium Initiative"/>
        </authorList>
    </citation>
    <scope>NUCLEOTIDE SEQUENCE [LARGE SCALE GENOMIC DNA]</scope>
    <source>
        <strain evidence="2 3">Bd21</strain>
    </source>
</reference>